<evidence type="ECO:0000256" key="5">
    <source>
        <dbReference type="ARBA" id="ARBA00022801"/>
    </source>
</evidence>
<dbReference type="Proteomes" id="UP000594263">
    <property type="component" value="Unplaced"/>
</dbReference>
<dbReference type="PROSITE" id="PS00503">
    <property type="entry name" value="PECTINESTERASE_2"/>
    <property type="match status" value="1"/>
</dbReference>
<dbReference type="FunFam" id="2.160.20.10:FF:000001">
    <property type="entry name" value="Pectinesterase"/>
    <property type="match status" value="1"/>
</dbReference>
<dbReference type="Gene3D" id="2.160.20.10">
    <property type="entry name" value="Single-stranded right-handed beta-helix, Pectin lyase-like"/>
    <property type="match status" value="1"/>
</dbReference>
<dbReference type="InterPro" id="IPR006501">
    <property type="entry name" value="Pectinesterase_inhib_dom"/>
</dbReference>
<dbReference type="SUPFAM" id="SSF101148">
    <property type="entry name" value="Plant invertase/pectin methylesterase inhibitor"/>
    <property type="match status" value="1"/>
</dbReference>
<dbReference type="Pfam" id="PF04043">
    <property type="entry name" value="PMEI"/>
    <property type="match status" value="1"/>
</dbReference>
<dbReference type="CDD" id="cd15798">
    <property type="entry name" value="PMEI-like_3"/>
    <property type="match status" value="1"/>
</dbReference>
<evidence type="ECO:0000256" key="6">
    <source>
        <dbReference type="ARBA" id="ARBA00023085"/>
    </source>
</evidence>
<dbReference type="EnsemblPlants" id="Kaladp0042s0140.1.v1.1">
    <property type="protein sequence ID" value="Kaladp0042s0140.1.v1.1"/>
    <property type="gene ID" value="Kaladp0042s0140.v1.1"/>
</dbReference>
<dbReference type="Gramene" id="Kaladp0042s0140.1.v1.1">
    <property type="protein sequence ID" value="Kaladp0042s0140.1.v1.1"/>
    <property type="gene ID" value="Kaladp0042s0140.v1.1"/>
</dbReference>
<comment type="similarity">
    <text evidence="2">In the N-terminal section; belongs to the PMEI family.</text>
</comment>
<evidence type="ECO:0000256" key="4">
    <source>
        <dbReference type="ARBA" id="ARBA00013229"/>
    </source>
</evidence>
<dbReference type="OMA" id="HRCNISP"/>
<dbReference type="InterPro" id="IPR033131">
    <property type="entry name" value="Pectinesterase_Asp_AS"/>
</dbReference>
<evidence type="ECO:0000313" key="16">
    <source>
        <dbReference type="Proteomes" id="UP000594263"/>
    </source>
</evidence>
<keyword evidence="13" id="KW-0472">Membrane</keyword>
<reference evidence="15" key="1">
    <citation type="submission" date="2021-01" db="UniProtKB">
        <authorList>
            <consortium name="EnsemblPlants"/>
        </authorList>
    </citation>
    <scope>IDENTIFICATION</scope>
</reference>
<feature type="active site" evidence="11">
    <location>
        <position position="407"/>
    </location>
</feature>
<dbReference type="GO" id="GO:0045490">
    <property type="term" value="P:pectin catabolic process"/>
    <property type="evidence" value="ECO:0007669"/>
    <property type="project" value="UniProtKB-UniRule"/>
</dbReference>
<feature type="transmembrane region" description="Helical" evidence="13">
    <location>
        <begin position="25"/>
        <end position="48"/>
    </location>
</feature>
<evidence type="ECO:0000256" key="3">
    <source>
        <dbReference type="ARBA" id="ARBA00007786"/>
    </source>
</evidence>
<organism evidence="15 16">
    <name type="scientific">Kalanchoe fedtschenkoi</name>
    <name type="common">Lavender scallops</name>
    <name type="synonym">South American air plant</name>
    <dbReference type="NCBI Taxonomy" id="63787"/>
    <lineage>
        <taxon>Eukaryota</taxon>
        <taxon>Viridiplantae</taxon>
        <taxon>Streptophyta</taxon>
        <taxon>Embryophyta</taxon>
        <taxon>Tracheophyta</taxon>
        <taxon>Spermatophyta</taxon>
        <taxon>Magnoliopsida</taxon>
        <taxon>eudicotyledons</taxon>
        <taxon>Gunneridae</taxon>
        <taxon>Pentapetalae</taxon>
        <taxon>Saxifragales</taxon>
        <taxon>Crassulaceae</taxon>
        <taxon>Kalanchoe</taxon>
    </lineage>
</organism>
<keyword evidence="7" id="KW-1015">Disulfide bond</keyword>
<dbReference type="GO" id="GO:0030599">
    <property type="term" value="F:pectinesterase activity"/>
    <property type="evidence" value="ECO:0007669"/>
    <property type="project" value="UniProtKB-UniRule"/>
</dbReference>
<dbReference type="PANTHER" id="PTHR31707">
    <property type="entry name" value="PECTINESTERASE"/>
    <property type="match status" value="1"/>
</dbReference>
<dbReference type="GO" id="GO:0004857">
    <property type="term" value="F:enzyme inhibitor activity"/>
    <property type="evidence" value="ECO:0007669"/>
    <property type="project" value="InterPro"/>
</dbReference>
<protein>
    <recommendedName>
        <fullName evidence="4 12">Pectinesterase</fullName>
        <ecNumber evidence="4 12">3.1.1.11</ecNumber>
    </recommendedName>
</protein>
<evidence type="ECO:0000256" key="1">
    <source>
        <dbReference type="ARBA" id="ARBA00005184"/>
    </source>
</evidence>
<dbReference type="InterPro" id="IPR011050">
    <property type="entry name" value="Pectin_lyase_fold/virulence"/>
</dbReference>
<evidence type="ECO:0000256" key="11">
    <source>
        <dbReference type="PROSITE-ProRule" id="PRU10040"/>
    </source>
</evidence>
<evidence type="ECO:0000313" key="15">
    <source>
        <dbReference type="EnsemblPlants" id="Kaladp0042s0140.1.v1.1"/>
    </source>
</evidence>
<keyword evidence="16" id="KW-1185">Reference proteome</keyword>
<accession>A0A7N0ZWK0</accession>
<dbReference type="SMART" id="SM00856">
    <property type="entry name" value="PMEI"/>
    <property type="match status" value="1"/>
</dbReference>
<evidence type="ECO:0000256" key="13">
    <source>
        <dbReference type="SAM" id="Phobius"/>
    </source>
</evidence>
<dbReference type="InterPro" id="IPR012334">
    <property type="entry name" value="Pectin_lyas_fold"/>
</dbReference>
<dbReference type="GO" id="GO:0042545">
    <property type="term" value="P:cell wall modification"/>
    <property type="evidence" value="ECO:0007669"/>
    <property type="project" value="UniProtKB-UniRule"/>
</dbReference>
<comment type="catalytic activity">
    <reaction evidence="9 12">
        <text>[(1-&gt;4)-alpha-D-galacturonosyl methyl ester](n) + n H2O = [(1-&gt;4)-alpha-D-galacturonosyl](n) + n methanol + n H(+)</text>
        <dbReference type="Rhea" id="RHEA:22380"/>
        <dbReference type="Rhea" id="RHEA-COMP:14570"/>
        <dbReference type="Rhea" id="RHEA-COMP:14573"/>
        <dbReference type="ChEBI" id="CHEBI:15377"/>
        <dbReference type="ChEBI" id="CHEBI:15378"/>
        <dbReference type="ChEBI" id="CHEBI:17790"/>
        <dbReference type="ChEBI" id="CHEBI:140522"/>
        <dbReference type="ChEBI" id="CHEBI:140523"/>
        <dbReference type="EC" id="3.1.1.11"/>
    </reaction>
</comment>
<dbReference type="Pfam" id="PF01095">
    <property type="entry name" value="Pectinesterase"/>
    <property type="match status" value="1"/>
</dbReference>
<comment type="pathway">
    <text evidence="1 12">Glycan metabolism; pectin degradation; 2-dehydro-3-deoxy-D-gluconate from pectin: step 1/5.</text>
</comment>
<dbReference type="InterPro" id="IPR000070">
    <property type="entry name" value="Pectinesterase_cat"/>
</dbReference>
<sequence length="564" mass="60994">MASFFKVHDGDLPALDARRRTRRRIAVIAVSSIVLVSVVIAAVVGTAAHKRNNNEEQSTGLSSSIKAVCDVTLHPDLCYERLGTQAGGKTSPQDLFKLSIEIALSELQQASQKFNTTGPYTANDTMTNAALATCADLLEMSLDHLNSSLSVPTTSLTQAFDDLETWLSTAGTAQETCLDGFIDVNENLRTELTALLKNSTELTSNSLAIVTWISSVADSVNFGSHRRLLGGDAGVMPSWVERVDRHLLESADLRKKADLVVAKDGSGKYKTISAALKAVPDKSTKTTVIYVKKGVYTEQVQVTKSKWNVVFVGDGMDATIVSGSKNVVDGTPTFDTAPFAVMGKGLVARDMGFRNTAGAAKHQAVAMRSSGDFSVFYRCKFDAFQDTLYTHANRQFYRECLIIGTVDFIFGNSAAVFQNCNIQPRLPMSGQRNTITAQGKSDPNQNTGLSFQNCTVTPFGNLGSTETYLGRPWKDYSTTVFMQSFLGSLINPKGWLPWTGNSAPSTIFYAEFQNSGPGSSTKNRVNWKGLRTITASIANKFTVNSFISGSQWITAAGVPFKGGL</sequence>
<dbReference type="NCBIfam" id="TIGR01614">
    <property type="entry name" value="PME_inhib"/>
    <property type="match status" value="1"/>
</dbReference>
<evidence type="ECO:0000256" key="7">
    <source>
        <dbReference type="ARBA" id="ARBA00023157"/>
    </source>
</evidence>
<feature type="domain" description="Pectinesterase inhibitor" evidence="14">
    <location>
        <begin position="60"/>
        <end position="209"/>
    </location>
</feature>
<evidence type="ECO:0000259" key="14">
    <source>
        <dbReference type="SMART" id="SM00856"/>
    </source>
</evidence>
<keyword evidence="13" id="KW-1133">Transmembrane helix</keyword>
<comment type="function">
    <text evidence="10">Acts in the modification of cell walls via demethylesterification of cell wall pectin.</text>
</comment>
<evidence type="ECO:0000256" key="10">
    <source>
        <dbReference type="ARBA" id="ARBA00057335"/>
    </source>
</evidence>
<dbReference type="EC" id="3.1.1.11" evidence="4 12"/>
<keyword evidence="5 12" id="KW-0378">Hydrolase</keyword>
<dbReference type="Gene3D" id="1.20.140.40">
    <property type="entry name" value="Invertase/pectin methylesterase inhibitor family protein"/>
    <property type="match status" value="1"/>
</dbReference>
<dbReference type="FunFam" id="1.20.140.40:FF:000001">
    <property type="entry name" value="Pectinesterase"/>
    <property type="match status" value="1"/>
</dbReference>
<keyword evidence="6 12" id="KW-0063">Aspartyl esterase</keyword>
<dbReference type="InterPro" id="IPR035513">
    <property type="entry name" value="Invertase/methylesterase_inhib"/>
</dbReference>
<comment type="similarity">
    <text evidence="3">In the C-terminal section; belongs to the pectinesterase family.</text>
</comment>
<dbReference type="AlphaFoldDB" id="A0A7N0ZWK0"/>
<dbReference type="SUPFAM" id="SSF51126">
    <property type="entry name" value="Pectin lyase-like"/>
    <property type="match status" value="1"/>
</dbReference>
<evidence type="ECO:0000256" key="12">
    <source>
        <dbReference type="RuleBase" id="RU000589"/>
    </source>
</evidence>
<name>A0A7N0ZWK0_KALFE</name>
<evidence type="ECO:0000256" key="2">
    <source>
        <dbReference type="ARBA" id="ARBA00006027"/>
    </source>
</evidence>
<proteinExistence type="inferred from homology"/>
<keyword evidence="8" id="KW-0325">Glycoprotein</keyword>
<dbReference type="UniPathway" id="UPA00545">
    <property type="reaction ID" value="UER00823"/>
</dbReference>
<keyword evidence="13" id="KW-0812">Transmembrane</keyword>
<evidence type="ECO:0000256" key="9">
    <source>
        <dbReference type="ARBA" id="ARBA00047928"/>
    </source>
</evidence>
<evidence type="ECO:0000256" key="8">
    <source>
        <dbReference type="ARBA" id="ARBA00023180"/>
    </source>
</evidence>